<dbReference type="PANTHER" id="PTHR43232">
    <property type="entry name" value="MOLYBDENUM COFACTOR BIOSYNTHESIS PROTEIN B"/>
    <property type="match status" value="1"/>
</dbReference>
<dbReference type="GO" id="GO:0006777">
    <property type="term" value="P:Mo-molybdopterin cofactor biosynthetic process"/>
    <property type="evidence" value="ECO:0007669"/>
    <property type="project" value="UniProtKB-UniRule"/>
</dbReference>
<proteinExistence type="inferred from homology"/>
<evidence type="ECO:0000256" key="4">
    <source>
        <dbReference type="ARBA" id="ARBA00015262"/>
    </source>
</evidence>
<organism evidence="8 9">
    <name type="scientific">Veillonella criceti</name>
    <dbReference type="NCBI Taxonomy" id="103891"/>
    <lineage>
        <taxon>Bacteria</taxon>
        <taxon>Bacillati</taxon>
        <taxon>Bacillota</taxon>
        <taxon>Negativicutes</taxon>
        <taxon>Veillonellales</taxon>
        <taxon>Veillonellaceae</taxon>
        <taxon>Veillonella</taxon>
    </lineage>
</organism>
<gene>
    <name evidence="8" type="primary">moaB</name>
    <name evidence="8" type="ORF">NCTC12020_01885</name>
</gene>
<evidence type="ECO:0000256" key="2">
    <source>
        <dbReference type="ARBA" id="ARBA00005046"/>
    </source>
</evidence>
<dbReference type="SUPFAM" id="SSF53218">
    <property type="entry name" value="Molybdenum cofactor biosynthesis proteins"/>
    <property type="match status" value="1"/>
</dbReference>
<sequence length="165" mass="17865">MSLNEVLERPLVLGVLTVSDTRTPETDKGGDTVVSLVEEGGHIVKVRTIVADDFIKITEILQRWIAIESLDGIILTGGTGIAKRDVSIEVVASLCQKEILGFGELFRYLSYTEDIGTRAIASRAMAGVCDNVLLFSLPGSVGAVTLGVNRLVLPEIRHLVYEINK</sequence>
<dbReference type="InterPro" id="IPR001453">
    <property type="entry name" value="MoaB/Mog_dom"/>
</dbReference>
<comment type="pathway">
    <text evidence="2 6">Cofactor biosynthesis; molybdopterin biosynthesis.</text>
</comment>
<dbReference type="NCBIfam" id="TIGR00177">
    <property type="entry name" value="molyb_syn"/>
    <property type="match status" value="1"/>
</dbReference>
<evidence type="ECO:0000313" key="9">
    <source>
        <dbReference type="Proteomes" id="UP000255367"/>
    </source>
</evidence>
<dbReference type="GO" id="GO:0005829">
    <property type="term" value="C:cytosol"/>
    <property type="evidence" value="ECO:0007669"/>
    <property type="project" value="TreeGrafter"/>
</dbReference>
<dbReference type="InterPro" id="IPR036425">
    <property type="entry name" value="MoaB/Mog-like_dom_sf"/>
</dbReference>
<evidence type="ECO:0000313" key="8">
    <source>
        <dbReference type="EMBL" id="SUP44881.1"/>
    </source>
</evidence>
<dbReference type="OrthoDB" id="9784492at2"/>
<dbReference type="InterPro" id="IPR012245">
    <property type="entry name" value="MoaB"/>
</dbReference>
<dbReference type="CDD" id="cd00886">
    <property type="entry name" value="MogA_MoaB"/>
    <property type="match status" value="1"/>
</dbReference>
<keyword evidence="5 6" id="KW-0501">Molybdenum cofactor biosynthesis</keyword>
<dbReference type="RefSeq" id="WP_115310953.1">
    <property type="nucleotide sequence ID" value="NZ_UHIO01000001.1"/>
</dbReference>
<dbReference type="PIRSF" id="PIRSF006443">
    <property type="entry name" value="MoaB"/>
    <property type="match status" value="1"/>
</dbReference>
<reference evidence="8 9" key="1">
    <citation type="submission" date="2018-06" db="EMBL/GenBank/DDBJ databases">
        <authorList>
            <consortium name="Pathogen Informatics"/>
            <person name="Doyle S."/>
        </authorList>
    </citation>
    <scope>NUCLEOTIDE SEQUENCE [LARGE SCALE GENOMIC DNA]</scope>
    <source>
        <strain evidence="8 9">NCTC12020</strain>
    </source>
</reference>
<evidence type="ECO:0000259" key="7">
    <source>
        <dbReference type="SMART" id="SM00852"/>
    </source>
</evidence>
<dbReference type="AlphaFoldDB" id="A0A380NMP2"/>
<accession>A0A380NMP2</accession>
<feature type="domain" description="MoaB/Mog" evidence="7">
    <location>
        <begin position="14"/>
        <end position="159"/>
    </location>
</feature>
<dbReference type="FunFam" id="3.40.980.10:FF:000006">
    <property type="entry name" value="Molybdenum cofactor biosynthesis protein B"/>
    <property type="match status" value="1"/>
</dbReference>
<name>A0A380NMP2_9FIRM</name>
<keyword evidence="9" id="KW-1185">Reference proteome</keyword>
<comment type="similarity">
    <text evidence="3 6">Belongs to the MoaB/Mog family.</text>
</comment>
<dbReference type="Proteomes" id="UP000255367">
    <property type="component" value="Unassembled WGS sequence"/>
</dbReference>
<protein>
    <recommendedName>
        <fullName evidence="4 6">Molybdenum cofactor biosynthesis protein B</fullName>
    </recommendedName>
</protein>
<dbReference type="Pfam" id="PF00994">
    <property type="entry name" value="MoCF_biosynth"/>
    <property type="match status" value="1"/>
</dbReference>
<comment type="function">
    <text evidence="1 6">May be involved in the biosynthesis of molybdopterin.</text>
</comment>
<dbReference type="EMBL" id="UHIO01000001">
    <property type="protein sequence ID" value="SUP44881.1"/>
    <property type="molecule type" value="Genomic_DNA"/>
</dbReference>
<dbReference type="UniPathway" id="UPA00344"/>
<evidence type="ECO:0000256" key="3">
    <source>
        <dbReference type="ARBA" id="ARBA00006112"/>
    </source>
</evidence>
<dbReference type="PANTHER" id="PTHR43232:SF2">
    <property type="entry name" value="MOLYBDENUM COFACTOR BIOSYNTHESIS PROTEIN B"/>
    <property type="match status" value="1"/>
</dbReference>
<evidence type="ECO:0000256" key="5">
    <source>
        <dbReference type="ARBA" id="ARBA00023150"/>
    </source>
</evidence>
<dbReference type="SMART" id="SM00852">
    <property type="entry name" value="MoCF_biosynth"/>
    <property type="match status" value="1"/>
</dbReference>
<evidence type="ECO:0000256" key="6">
    <source>
        <dbReference type="PIRNR" id="PIRNR006443"/>
    </source>
</evidence>
<dbReference type="Gene3D" id="3.40.980.10">
    <property type="entry name" value="MoaB/Mog-like domain"/>
    <property type="match status" value="1"/>
</dbReference>
<evidence type="ECO:0000256" key="1">
    <source>
        <dbReference type="ARBA" id="ARBA00003487"/>
    </source>
</evidence>